<sequence length="752" mass="81400">MAGAPPASPAQPTDHPRRSLVRGSSRKRAVSVACPRSLWQLITSAEAVRLQHEQAQRLCRAISGRPTSTASSTTTSGTRMFTTPPLLTDDPAEHLHEIAGNTPTSGSSCSATAAAASLATAVARHTLSAGTLDTTVAPSTTPTSSSDVLLEGDFVAVTGLPGASLVEPQYVPLPIDANLEDMDTTITRKRSRPSELGSDDEGASRKVQAVGTAPHNASTTKLPPHVTGEDDRHLTLASGITTEGEFQQVLSKAQKRRQRSALPPGLAGNIPSPGTEPAVAPAARPTAPCSSPAPIAPPDVDPVVTAGVPRTSVPTSPLTSRTVLEAAEAVRCPPPSSSIYACLLPRCKSSSKQRTPGISFHEIPSDPELRAKWLKVISRDDWTPNTTSCYSTVCSRHFGSSDFKEGCTIRKLKKDAVPSIFEEYPAYLQAPKNREISDASAGKREAAAPAVNTPPPKRRAVESQLESPSLPLNDLPSVDVASQELSLMDCSATELPLPLENGASERCITTTVQVSSLFSVSAMDKRKWRRKERDSNARIERLKNTVDKYKQELQKLKEECYVSAFLQVVEKEKDLAASILVEQVHNFAKKKSTWSKVTMRHAVVLRNLSTRAYGHVRSTGILRLPCRSTLERFMGSSLGEFGMTKLVKQRLSAELASHPSLQARACSLIVDEMRVKERLLYHKQRDAFIGEVDYGANFPKETTSEPVLANSLLCFVLNGLSVSFKIPVAYFFARNCTGRELHMLMRHVLKEV</sequence>
<dbReference type="EMBL" id="CM023473">
    <property type="protein sequence ID" value="KAH7953161.1"/>
    <property type="molecule type" value="Genomic_DNA"/>
</dbReference>
<dbReference type="Proteomes" id="UP000821865">
    <property type="component" value="Chromosome 4"/>
</dbReference>
<organism evidence="1 2">
    <name type="scientific">Dermacentor silvarum</name>
    <name type="common">Tick</name>
    <dbReference type="NCBI Taxonomy" id="543639"/>
    <lineage>
        <taxon>Eukaryota</taxon>
        <taxon>Metazoa</taxon>
        <taxon>Ecdysozoa</taxon>
        <taxon>Arthropoda</taxon>
        <taxon>Chelicerata</taxon>
        <taxon>Arachnida</taxon>
        <taxon>Acari</taxon>
        <taxon>Parasitiformes</taxon>
        <taxon>Ixodida</taxon>
        <taxon>Ixodoidea</taxon>
        <taxon>Ixodidae</taxon>
        <taxon>Rhipicephalinae</taxon>
        <taxon>Dermacentor</taxon>
    </lineage>
</organism>
<evidence type="ECO:0000313" key="1">
    <source>
        <dbReference type="EMBL" id="KAH7953161.1"/>
    </source>
</evidence>
<comment type="caution">
    <text evidence="1">The sequence shown here is derived from an EMBL/GenBank/DDBJ whole genome shotgun (WGS) entry which is preliminary data.</text>
</comment>
<evidence type="ECO:0000313" key="2">
    <source>
        <dbReference type="Proteomes" id="UP000821865"/>
    </source>
</evidence>
<proteinExistence type="predicted"/>
<name>A0ACB8CVM9_DERSI</name>
<reference evidence="1" key="1">
    <citation type="submission" date="2020-05" db="EMBL/GenBank/DDBJ databases">
        <title>Large-scale comparative analyses of tick genomes elucidate their genetic diversity and vector capacities.</title>
        <authorList>
            <person name="Jia N."/>
            <person name="Wang J."/>
            <person name="Shi W."/>
            <person name="Du L."/>
            <person name="Sun Y."/>
            <person name="Zhan W."/>
            <person name="Jiang J."/>
            <person name="Wang Q."/>
            <person name="Zhang B."/>
            <person name="Ji P."/>
            <person name="Sakyi L.B."/>
            <person name="Cui X."/>
            <person name="Yuan T."/>
            <person name="Jiang B."/>
            <person name="Yang W."/>
            <person name="Lam T.T.-Y."/>
            <person name="Chang Q."/>
            <person name="Ding S."/>
            <person name="Wang X."/>
            <person name="Zhu J."/>
            <person name="Ruan X."/>
            <person name="Zhao L."/>
            <person name="Wei J."/>
            <person name="Que T."/>
            <person name="Du C."/>
            <person name="Cheng J."/>
            <person name="Dai P."/>
            <person name="Han X."/>
            <person name="Huang E."/>
            <person name="Gao Y."/>
            <person name="Liu J."/>
            <person name="Shao H."/>
            <person name="Ye R."/>
            <person name="Li L."/>
            <person name="Wei W."/>
            <person name="Wang X."/>
            <person name="Wang C."/>
            <person name="Yang T."/>
            <person name="Huo Q."/>
            <person name="Li W."/>
            <person name="Guo W."/>
            <person name="Chen H."/>
            <person name="Zhou L."/>
            <person name="Ni X."/>
            <person name="Tian J."/>
            <person name="Zhou Y."/>
            <person name="Sheng Y."/>
            <person name="Liu T."/>
            <person name="Pan Y."/>
            <person name="Xia L."/>
            <person name="Li J."/>
            <person name="Zhao F."/>
            <person name="Cao W."/>
        </authorList>
    </citation>
    <scope>NUCLEOTIDE SEQUENCE</scope>
    <source>
        <strain evidence="1">Dsil-2018</strain>
    </source>
</reference>
<gene>
    <name evidence="1" type="ORF">HPB49_005419</name>
</gene>
<keyword evidence="2" id="KW-1185">Reference proteome</keyword>
<protein>
    <submittedName>
        <fullName evidence="1">Uncharacterized protein</fullName>
    </submittedName>
</protein>
<accession>A0ACB8CVM9</accession>